<proteinExistence type="predicted"/>
<name>A0ABR8Q1C5_9CLOT</name>
<accession>A0ABR8Q1C5</accession>
<dbReference type="RefSeq" id="WP_191748656.1">
    <property type="nucleotide sequence ID" value="NZ_JACSQZ010000008.1"/>
</dbReference>
<dbReference type="Proteomes" id="UP000640335">
    <property type="component" value="Unassembled WGS sequence"/>
</dbReference>
<comment type="caution">
    <text evidence="1">The sequence shown here is derived from an EMBL/GenBank/DDBJ whole genome shotgun (WGS) entry which is preliminary data.</text>
</comment>
<protein>
    <submittedName>
        <fullName evidence="1">Uncharacterized protein</fullName>
    </submittedName>
</protein>
<keyword evidence="2" id="KW-1185">Reference proteome</keyword>
<organism evidence="1 2">
    <name type="scientific">Clostridium gallinarum</name>
    <dbReference type="NCBI Taxonomy" id="2762246"/>
    <lineage>
        <taxon>Bacteria</taxon>
        <taxon>Bacillati</taxon>
        <taxon>Bacillota</taxon>
        <taxon>Clostridia</taxon>
        <taxon>Eubacteriales</taxon>
        <taxon>Clostridiaceae</taxon>
        <taxon>Clostridium</taxon>
    </lineage>
</organism>
<reference evidence="1 2" key="1">
    <citation type="submission" date="2020-08" db="EMBL/GenBank/DDBJ databases">
        <title>A Genomic Blueprint of the Chicken Gut Microbiome.</title>
        <authorList>
            <person name="Gilroy R."/>
            <person name="Ravi A."/>
            <person name="Getino M."/>
            <person name="Pursley I."/>
            <person name="Horton D.L."/>
            <person name="Alikhan N.-F."/>
            <person name="Baker D."/>
            <person name="Gharbi K."/>
            <person name="Hall N."/>
            <person name="Watson M."/>
            <person name="Adriaenssens E.M."/>
            <person name="Foster-Nyarko E."/>
            <person name="Jarju S."/>
            <person name="Secka A."/>
            <person name="Antonio M."/>
            <person name="Oren A."/>
            <person name="Chaudhuri R."/>
            <person name="La Ragione R.M."/>
            <person name="Hildebrand F."/>
            <person name="Pallen M.J."/>
        </authorList>
    </citation>
    <scope>NUCLEOTIDE SEQUENCE [LARGE SCALE GENOMIC DNA]</scope>
    <source>
        <strain evidence="1 2">Sa3CUN1</strain>
    </source>
</reference>
<sequence>MIDIETTIQEAVKVAIKEYDKEKKIQGKRNAFHNTKLLMKHYNDLKEHVRRGISDVKELESSRGDFEELKNEIDDLYMNTDELFIESIKKSKSKSIIMIAHIDAALFALKSKHKNKGTIEKYLALENYFIKEKTYEEISEILNCGVNTPRRWINELTNELGVYLFGIDSIKLE</sequence>
<dbReference type="EMBL" id="JACSQZ010000008">
    <property type="protein sequence ID" value="MBD7914225.1"/>
    <property type="molecule type" value="Genomic_DNA"/>
</dbReference>
<gene>
    <name evidence="1" type="ORF">H9660_03610</name>
</gene>
<evidence type="ECO:0000313" key="2">
    <source>
        <dbReference type="Proteomes" id="UP000640335"/>
    </source>
</evidence>
<evidence type="ECO:0000313" key="1">
    <source>
        <dbReference type="EMBL" id="MBD7914225.1"/>
    </source>
</evidence>